<dbReference type="CDD" id="cd01127">
    <property type="entry name" value="TrwB_TraG_TraD_VirD4"/>
    <property type="match status" value="1"/>
</dbReference>
<dbReference type="EMBL" id="LCRM01000066">
    <property type="protein sequence ID" value="KKW34657.1"/>
    <property type="molecule type" value="Genomic_DNA"/>
</dbReference>
<protein>
    <submittedName>
        <fullName evidence="9">Cell division FtsK/SpoIIIE</fullName>
    </submittedName>
</protein>
<feature type="binding site" evidence="5">
    <location>
        <begin position="440"/>
        <end position="447"/>
    </location>
    <ligand>
        <name>ATP</name>
        <dbReference type="ChEBI" id="CHEBI:30616"/>
    </ligand>
</feature>
<evidence type="ECO:0000313" key="9">
    <source>
        <dbReference type="EMBL" id="KKW34657.1"/>
    </source>
</evidence>
<dbReference type="Gene3D" id="3.30.980.40">
    <property type="match status" value="1"/>
</dbReference>
<proteinExistence type="inferred from homology"/>
<dbReference type="GO" id="GO:0051301">
    <property type="term" value="P:cell division"/>
    <property type="evidence" value="ECO:0007669"/>
    <property type="project" value="UniProtKB-KW"/>
</dbReference>
<dbReference type="InterPro" id="IPR003593">
    <property type="entry name" value="AAA+_ATPase"/>
</dbReference>
<dbReference type="Gene3D" id="1.10.10.10">
    <property type="entry name" value="Winged helix-like DNA-binding domain superfamily/Winged helix DNA-binding domain"/>
    <property type="match status" value="1"/>
</dbReference>
<feature type="domain" description="FtsK" evidence="8">
    <location>
        <begin position="423"/>
        <end position="610"/>
    </location>
</feature>
<evidence type="ECO:0000256" key="1">
    <source>
        <dbReference type="ARBA" id="ARBA00006474"/>
    </source>
</evidence>
<evidence type="ECO:0000256" key="2">
    <source>
        <dbReference type="ARBA" id="ARBA00022741"/>
    </source>
</evidence>
<keyword evidence="3 5" id="KW-0067">ATP-binding</keyword>
<gene>
    <name evidence="9" type="ORF">UY81_C0066G0006</name>
</gene>
<dbReference type="GO" id="GO:0003677">
    <property type="term" value="F:DNA binding"/>
    <property type="evidence" value="ECO:0007669"/>
    <property type="project" value="UniProtKB-KW"/>
</dbReference>
<feature type="transmembrane region" description="Helical" evidence="7">
    <location>
        <begin position="203"/>
        <end position="223"/>
    </location>
</feature>
<evidence type="ECO:0000259" key="8">
    <source>
        <dbReference type="PROSITE" id="PS50901"/>
    </source>
</evidence>
<evidence type="ECO:0000256" key="5">
    <source>
        <dbReference type="PROSITE-ProRule" id="PRU00289"/>
    </source>
</evidence>
<dbReference type="PANTHER" id="PTHR22683">
    <property type="entry name" value="SPORULATION PROTEIN RELATED"/>
    <property type="match status" value="1"/>
</dbReference>
<feature type="transmembrane region" description="Helical" evidence="7">
    <location>
        <begin position="127"/>
        <end position="146"/>
    </location>
</feature>
<dbReference type="GO" id="GO:0005524">
    <property type="term" value="F:ATP binding"/>
    <property type="evidence" value="ECO:0007669"/>
    <property type="project" value="UniProtKB-UniRule"/>
</dbReference>
<dbReference type="PANTHER" id="PTHR22683:SF41">
    <property type="entry name" value="DNA TRANSLOCASE FTSK"/>
    <property type="match status" value="1"/>
</dbReference>
<dbReference type="SMART" id="SM00843">
    <property type="entry name" value="Ftsk_gamma"/>
    <property type="match status" value="1"/>
</dbReference>
<dbReference type="SUPFAM" id="SSF46785">
    <property type="entry name" value="Winged helix' DNA-binding domain"/>
    <property type="match status" value="1"/>
</dbReference>
<evidence type="ECO:0000256" key="6">
    <source>
        <dbReference type="SAM" id="MobiDB-lite"/>
    </source>
</evidence>
<organism evidence="9 10">
    <name type="scientific">Candidatus Giovannonibacteria bacterium GW2011_GWA2_53_7</name>
    <dbReference type="NCBI Taxonomy" id="1618650"/>
    <lineage>
        <taxon>Bacteria</taxon>
        <taxon>Candidatus Giovannoniibacteriota</taxon>
    </lineage>
</organism>
<sequence length="778" mass="84519">MLYFTPTHSFKKNFEALSENDREQVEQALVLLSGSWRHPSLHVKKMKGRDGVWEARATQSLRITFQIGGKRDGLDICILRHIGPETKRGIWAIVVLVIAAVMLLGLFNLAGPVGRFIDYGLQWVAGWGHWIAPMLLGYLGIALLLFQPNRRTTTGGVIITVLSWLAFLQLVSPGLSSPEVIIVGHGGGYLGLAIALPLNRLLGWWAALIVTVGLIVVGLLMAFNTTLQQLLAPATAIGSWRWRRHNNQTETEPVQPELPVTVNVTAVTEAEANEDNIIAPQPKLIKPRVKIDLPLDLLTSSSEQPTSGDIKANQEKIKATLKTFGIEVEMDEVNVGPTVTQFTLKPADGIKLSQIVALQNDLALALAAHPLRMEAPIPGKSLVGIEVPNQSVAVVKLRDILESPQFKARRTSLTVALGKDVAGQSAAANLGVMPHCLIAGATGSGKSVCLNSFIVSLLYQNSPESLRFILVDPKRVELTIYNDIPHLLTPVIHEVDQTVNALRWAVGQMDYRYKLLAGARVRSLVDYNQKVLVGKLPYIVIIIDELADLMAVAARDVEAAIIRLAQMARAVGIHLILATQRPSVNVITGLIKANITTRLAFAVASQTDSRTILDSAGAEKLLGRGDMLYISADSSKPKRLQGCLVTDDEIEQVCRYLKDRAEPEYDEGIIERQKTSSGSGVYGVGSDDDPLLGEAEAVVTQADKASASLLQRRLRVGYARAARLLDLLEERGVIGPGDGAKPRDVLTRRSTSDSSLTTGVEWSATDELDDETSPTPEP</sequence>
<evidence type="ECO:0000313" key="10">
    <source>
        <dbReference type="Proteomes" id="UP000034290"/>
    </source>
</evidence>
<dbReference type="PATRIC" id="fig|1618650.3.peg.626"/>
<comment type="similarity">
    <text evidence="1">Belongs to the FtsK/SpoIIIE/SftA family.</text>
</comment>
<keyword evidence="2 5" id="KW-0547">Nucleotide-binding</keyword>
<reference evidence="9 10" key="1">
    <citation type="journal article" date="2015" name="Nature">
        <title>rRNA introns, odd ribosomes, and small enigmatic genomes across a large radiation of phyla.</title>
        <authorList>
            <person name="Brown C.T."/>
            <person name="Hug L.A."/>
            <person name="Thomas B.C."/>
            <person name="Sharon I."/>
            <person name="Castelle C.J."/>
            <person name="Singh A."/>
            <person name="Wilkins M.J."/>
            <person name="Williams K.H."/>
            <person name="Banfield J.F."/>
        </authorList>
    </citation>
    <scope>NUCLEOTIDE SEQUENCE [LARGE SCALE GENOMIC DNA]</scope>
</reference>
<feature type="compositionally biased region" description="Basic and acidic residues" evidence="6">
    <location>
        <begin position="740"/>
        <end position="751"/>
    </location>
</feature>
<dbReference type="InterPro" id="IPR036390">
    <property type="entry name" value="WH_DNA-bd_sf"/>
</dbReference>
<evidence type="ECO:0000256" key="4">
    <source>
        <dbReference type="ARBA" id="ARBA00023125"/>
    </source>
</evidence>
<feature type="region of interest" description="Disordered" evidence="6">
    <location>
        <begin position="732"/>
        <end position="778"/>
    </location>
</feature>
<dbReference type="Gene3D" id="3.40.50.300">
    <property type="entry name" value="P-loop containing nucleotide triphosphate hydrolases"/>
    <property type="match status" value="1"/>
</dbReference>
<evidence type="ECO:0000256" key="3">
    <source>
        <dbReference type="ARBA" id="ARBA00022840"/>
    </source>
</evidence>
<comment type="caution">
    <text evidence="9">The sequence shown here is derived from an EMBL/GenBank/DDBJ whole genome shotgun (WGS) entry which is preliminary data.</text>
</comment>
<dbReference type="Pfam" id="PF17854">
    <property type="entry name" value="FtsK_alpha"/>
    <property type="match status" value="1"/>
</dbReference>
<dbReference type="InterPro" id="IPR018541">
    <property type="entry name" value="Ftsk_gamma"/>
</dbReference>
<evidence type="ECO:0000256" key="7">
    <source>
        <dbReference type="SAM" id="Phobius"/>
    </source>
</evidence>
<keyword evidence="7" id="KW-0812">Transmembrane</keyword>
<keyword evidence="7" id="KW-1133">Transmembrane helix</keyword>
<dbReference type="InterPro" id="IPR036388">
    <property type="entry name" value="WH-like_DNA-bd_sf"/>
</dbReference>
<feature type="transmembrane region" description="Helical" evidence="7">
    <location>
        <begin position="177"/>
        <end position="196"/>
    </location>
</feature>
<dbReference type="SMART" id="SM00382">
    <property type="entry name" value="AAA"/>
    <property type="match status" value="1"/>
</dbReference>
<dbReference type="SUPFAM" id="SSF52540">
    <property type="entry name" value="P-loop containing nucleoside triphosphate hydrolases"/>
    <property type="match status" value="1"/>
</dbReference>
<dbReference type="AlphaFoldDB" id="A0A0G2A1J3"/>
<keyword evidence="7" id="KW-0472">Membrane</keyword>
<dbReference type="InterPro" id="IPR041027">
    <property type="entry name" value="FtsK_alpha"/>
</dbReference>
<dbReference type="Gene3D" id="3.30.2310.20">
    <property type="entry name" value="RelE-like"/>
    <property type="match status" value="1"/>
</dbReference>
<dbReference type="PROSITE" id="PS50901">
    <property type="entry name" value="FTSK"/>
    <property type="match status" value="1"/>
</dbReference>
<dbReference type="SUPFAM" id="SSF143011">
    <property type="entry name" value="RelE-like"/>
    <property type="match status" value="1"/>
</dbReference>
<dbReference type="InterPro" id="IPR050206">
    <property type="entry name" value="FtsK/SpoIIIE/SftA"/>
</dbReference>
<dbReference type="Proteomes" id="UP000034290">
    <property type="component" value="Unassembled WGS sequence"/>
</dbReference>
<dbReference type="InterPro" id="IPR002543">
    <property type="entry name" value="FtsK_dom"/>
</dbReference>
<feature type="transmembrane region" description="Helical" evidence="7">
    <location>
        <begin position="153"/>
        <end position="171"/>
    </location>
</feature>
<name>A0A0G2A1J3_9BACT</name>
<keyword evidence="9" id="KW-0131">Cell cycle</keyword>
<dbReference type="InterPro" id="IPR027417">
    <property type="entry name" value="P-loop_NTPase"/>
</dbReference>
<accession>A0A0G2A1J3</accession>
<dbReference type="Pfam" id="PF09397">
    <property type="entry name" value="FtsK_gamma"/>
    <property type="match status" value="1"/>
</dbReference>
<keyword evidence="4" id="KW-0238">DNA-binding</keyword>
<feature type="transmembrane region" description="Helical" evidence="7">
    <location>
        <begin position="89"/>
        <end position="107"/>
    </location>
</feature>
<dbReference type="Pfam" id="PF01580">
    <property type="entry name" value="FtsK_SpoIIIE"/>
    <property type="match status" value="1"/>
</dbReference>
<dbReference type="InterPro" id="IPR035093">
    <property type="entry name" value="RelE/ParE_toxin_dom_sf"/>
</dbReference>
<keyword evidence="9" id="KW-0132">Cell division</keyword>